<accession>A0A2T9YTQ8</accession>
<evidence type="ECO:0000313" key="2">
    <source>
        <dbReference type="Proteomes" id="UP000245699"/>
    </source>
</evidence>
<gene>
    <name evidence="1" type="ORF">BB559_002626</name>
</gene>
<comment type="caution">
    <text evidence="1">The sequence shown here is derived from an EMBL/GenBank/DDBJ whole genome shotgun (WGS) entry which is preliminary data.</text>
</comment>
<proteinExistence type="predicted"/>
<reference evidence="1 2" key="1">
    <citation type="journal article" date="2018" name="MBio">
        <title>Comparative Genomics Reveals the Core Gene Toolbox for the Fungus-Insect Symbiosis.</title>
        <authorList>
            <person name="Wang Y."/>
            <person name="Stata M."/>
            <person name="Wang W."/>
            <person name="Stajich J.E."/>
            <person name="White M.M."/>
            <person name="Moncalvo J.M."/>
        </authorList>
    </citation>
    <scope>NUCLEOTIDE SEQUENCE [LARGE SCALE GENOMIC DNA]</scope>
    <source>
        <strain evidence="1 2">AUS-77-4</strain>
    </source>
</reference>
<name>A0A2T9YTQ8_9FUNG</name>
<keyword evidence="2" id="KW-1185">Reference proteome</keyword>
<sequence>MSQKSEIWYETKTKTFHVSAKNNLYDPSPNPTPPHQSLPTHDCALIQESMLSCAITYDTSSGRNDTNQKRFCV</sequence>
<dbReference type="EMBL" id="MBFT01000174">
    <property type="protein sequence ID" value="PVU95711.1"/>
    <property type="molecule type" value="Genomic_DNA"/>
</dbReference>
<dbReference type="AlphaFoldDB" id="A0A2T9YTQ8"/>
<organism evidence="1 2">
    <name type="scientific">Furculomyces boomerangus</name>
    <dbReference type="NCBI Taxonomy" id="61424"/>
    <lineage>
        <taxon>Eukaryota</taxon>
        <taxon>Fungi</taxon>
        <taxon>Fungi incertae sedis</taxon>
        <taxon>Zoopagomycota</taxon>
        <taxon>Kickxellomycotina</taxon>
        <taxon>Harpellomycetes</taxon>
        <taxon>Harpellales</taxon>
        <taxon>Harpellaceae</taxon>
        <taxon>Furculomyces</taxon>
    </lineage>
</organism>
<dbReference type="Proteomes" id="UP000245699">
    <property type="component" value="Unassembled WGS sequence"/>
</dbReference>
<protein>
    <submittedName>
        <fullName evidence="1">Uncharacterized protein</fullName>
    </submittedName>
</protein>
<evidence type="ECO:0000313" key="1">
    <source>
        <dbReference type="EMBL" id="PVU95711.1"/>
    </source>
</evidence>